<evidence type="ECO:0000313" key="2">
    <source>
        <dbReference type="EMBL" id="CAE8618468.1"/>
    </source>
</evidence>
<gene>
    <name evidence="2" type="ORF">PGLA1383_LOCUS36086</name>
</gene>
<dbReference type="Proteomes" id="UP000654075">
    <property type="component" value="Unassembled WGS sequence"/>
</dbReference>
<evidence type="ECO:0000313" key="3">
    <source>
        <dbReference type="Proteomes" id="UP000654075"/>
    </source>
</evidence>
<feature type="non-terminal residue" evidence="2">
    <location>
        <position position="1"/>
    </location>
</feature>
<name>A0A813G1G9_POLGL</name>
<sequence>PRWQVHDSAQMEILLRELSECPAEAEPVYCMIESRPPAGQRDQGMLLLTPAGGSGEASRKEAEEQPPGKRGANKGREEPETDLLDGAAEGLPPVPAMAPRPIGRMTAVRGELHSEELDLPKVEWGDPKNLPRGLSLTQQLLFLGFDIGLCEWAARRSLTLESAVSMLAAKSEAFVRL</sequence>
<reference evidence="2" key="1">
    <citation type="submission" date="2021-02" db="EMBL/GenBank/DDBJ databases">
        <authorList>
            <person name="Dougan E. K."/>
            <person name="Rhodes N."/>
            <person name="Thang M."/>
            <person name="Chan C."/>
        </authorList>
    </citation>
    <scope>NUCLEOTIDE SEQUENCE</scope>
</reference>
<protein>
    <submittedName>
        <fullName evidence="2">Uncharacterized protein</fullName>
    </submittedName>
</protein>
<evidence type="ECO:0000256" key="1">
    <source>
        <dbReference type="SAM" id="MobiDB-lite"/>
    </source>
</evidence>
<keyword evidence="3" id="KW-1185">Reference proteome</keyword>
<comment type="caution">
    <text evidence="2">The sequence shown here is derived from an EMBL/GenBank/DDBJ whole genome shotgun (WGS) entry which is preliminary data.</text>
</comment>
<dbReference type="EMBL" id="CAJNNV010026545">
    <property type="protein sequence ID" value="CAE8618468.1"/>
    <property type="molecule type" value="Genomic_DNA"/>
</dbReference>
<accession>A0A813G1G9</accession>
<proteinExistence type="predicted"/>
<feature type="compositionally biased region" description="Basic and acidic residues" evidence="1">
    <location>
        <begin position="57"/>
        <end position="67"/>
    </location>
</feature>
<organism evidence="2 3">
    <name type="scientific">Polarella glacialis</name>
    <name type="common">Dinoflagellate</name>
    <dbReference type="NCBI Taxonomy" id="89957"/>
    <lineage>
        <taxon>Eukaryota</taxon>
        <taxon>Sar</taxon>
        <taxon>Alveolata</taxon>
        <taxon>Dinophyceae</taxon>
        <taxon>Suessiales</taxon>
        <taxon>Suessiaceae</taxon>
        <taxon>Polarella</taxon>
    </lineage>
</organism>
<dbReference type="AlphaFoldDB" id="A0A813G1G9"/>
<dbReference type="OrthoDB" id="10608609at2759"/>
<feature type="region of interest" description="Disordered" evidence="1">
    <location>
        <begin position="35"/>
        <end position="100"/>
    </location>
</feature>